<dbReference type="PANTHER" id="PTHR19372">
    <property type="entry name" value="SULFITE REDUCTASE"/>
    <property type="match status" value="1"/>
</dbReference>
<dbReference type="InterPro" id="IPR036374">
    <property type="entry name" value="OxRdtase_Mopterin-bd_sf"/>
</dbReference>
<keyword evidence="4" id="KW-1185">Reference proteome</keyword>
<dbReference type="Pfam" id="PF03404">
    <property type="entry name" value="Mo-co_dimer"/>
    <property type="match status" value="1"/>
</dbReference>
<dbReference type="GO" id="GO:0006790">
    <property type="term" value="P:sulfur compound metabolic process"/>
    <property type="evidence" value="ECO:0007669"/>
    <property type="project" value="TreeGrafter"/>
</dbReference>
<gene>
    <name evidence="3" type="ORF">BCV69DRAFT_179651</name>
</gene>
<dbReference type="Proteomes" id="UP000245942">
    <property type="component" value="Unassembled WGS sequence"/>
</dbReference>
<dbReference type="GO" id="GO:0043546">
    <property type="term" value="F:molybdopterin cofactor binding"/>
    <property type="evidence" value="ECO:0007669"/>
    <property type="project" value="TreeGrafter"/>
</dbReference>
<dbReference type="InterPro" id="IPR005066">
    <property type="entry name" value="MoCF_OxRdtse_dimer"/>
</dbReference>
<dbReference type="GO" id="GO:0008482">
    <property type="term" value="F:sulfite oxidase activity"/>
    <property type="evidence" value="ECO:0007669"/>
    <property type="project" value="TreeGrafter"/>
</dbReference>
<accession>A0A316U992</accession>
<dbReference type="STRING" id="1684307.A0A316U992"/>
<organism evidence="3 4">
    <name type="scientific">Pseudomicrostroma glucosiphilum</name>
    <dbReference type="NCBI Taxonomy" id="1684307"/>
    <lineage>
        <taxon>Eukaryota</taxon>
        <taxon>Fungi</taxon>
        <taxon>Dikarya</taxon>
        <taxon>Basidiomycota</taxon>
        <taxon>Ustilaginomycotina</taxon>
        <taxon>Exobasidiomycetes</taxon>
        <taxon>Microstromatales</taxon>
        <taxon>Microstromatales incertae sedis</taxon>
        <taxon>Pseudomicrostroma</taxon>
    </lineage>
</organism>
<reference evidence="3 4" key="1">
    <citation type="journal article" date="2018" name="Mol. Biol. Evol.">
        <title>Broad Genomic Sampling Reveals a Smut Pathogenic Ancestry of the Fungal Clade Ustilaginomycotina.</title>
        <authorList>
            <person name="Kijpornyongpan T."/>
            <person name="Mondo S.J."/>
            <person name="Barry K."/>
            <person name="Sandor L."/>
            <person name="Lee J."/>
            <person name="Lipzen A."/>
            <person name="Pangilinan J."/>
            <person name="LaButti K."/>
            <person name="Hainaut M."/>
            <person name="Henrissat B."/>
            <person name="Grigoriev I.V."/>
            <person name="Spatafora J.W."/>
            <person name="Aime M.C."/>
        </authorList>
    </citation>
    <scope>NUCLEOTIDE SEQUENCE [LARGE SCALE GENOMIC DNA]</scope>
    <source>
        <strain evidence="3 4">MCA 4718</strain>
    </source>
</reference>
<name>A0A316U992_9BASI</name>
<dbReference type="Pfam" id="PF00174">
    <property type="entry name" value="Oxidored_molyb"/>
    <property type="match status" value="1"/>
</dbReference>
<dbReference type="GO" id="GO:0030151">
    <property type="term" value="F:molybdenum ion binding"/>
    <property type="evidence" value="ECO:0007669"/>
    <property type="project" value="InterPro"/>
</dbReference>
<evidence type="ECO:0000313" key="3">
    <source>
        <dbReference type="EMBL" id="PWN20953.1"/>
    </source>
</evidence>
<dbReference type="EMBL" id="KZ819326">
    <property type="protein sequence ID" value="PWN20953.1"/>
    <property type="molecule type" value="Genomic_DNA"/>
</dbReference>
<evidence type="ECO:0000259" key="1">
    <source>
        <dbReference type="Pfam" id="PF00174"/>
    </source>
</evidence>
<dbReference type="Gene3D" id="3.90.420.10">
    <property type="entry name" value="Oxidoreductase, molybdopterin-binding domain"/>
    <property type="match status" value="1"/>
</dbReference>
<evidence type="ECO:0000259" key="2">
    <source>
        <dbReference type="Pfam" id="PF03404"/>
    </source>
</evidence>
<feature type="domain" description="Oxidoreductase molybdopterin-binding" evidence="1">
    <location>
        <begin position="100"/>
        <end position="283"/>
    </location>
</feature>
<dbReference type="OrthoDB" id="10051395at2759"/>
<dbReference type="GO" id="GO:0020037">
    <property type="term" value="F:heme binding"/>
    <property type="evidence" value="ECO:0007669"/>
    <property type="project" value="TreeGrafter"/>
</dbReference>
<feature type="domain" description="Moybdenum cofactor oxidoreductase dimerisation" evidence="2">
    <location>
        <begin position="333"/>
        <end position="496"/>
    </location>
</feature>
<dbReference type="Gene3D" id="2.60.40.650">
    <property type="match status" value="1"/>
</dbReference>
<dbReference type="RefSeq" id="XP_025348113.1">
    <property type="nucleotide sequence ID" value="XM_025489558.1"/>
</dbReference>
<dbReference type="GeneID" id="37011292"/>
<dbReference type="AlphaFoldDB" id="A0A316U992"/>
<dbReference type="GO" id="GO:0005739">
    <property type="term" value="C:mitochondrion"/>
    <property type="evidence" value="ECO:0007669"/>
    <property type="project" value="TreeGrafter"/>
</dbReference>
<evidence type="ECO:0000313" key="4">
    <source>
        <dbReference type="Proteomes" id="UP000245942"/>
    </source>
</evidence>
<sequence>MVSYIRKKHGEAFNAEPDASTLTSSLITPQKELYRRNHDDIIYQPASTSSKPEVETDWKLSFLVDRDVAEHLDWKQWKSDTSFSPRSAQAEDHDAIIASSKSVRISIAELHQSMKEKRVVAAMECAGNRRADMSERGPRKAEGLQWQSATIGNALWAGASVRDFLLQQGIPDAYEHIRDKENLPPTVRSLENDSAPWSRNTYLHFLSSQPCSESQSPTGHVYGSSVPLCTALHPNQDLLLAWGVDGQRLDSTHGYPLRAALPGHVAARWTKWLSMLRISFYEDDSPPMTLDYKLLEPPKGASEEERRQWIDSMMGEGKDEKKREAEVAKAKPLMRLGVGSGVSEPQEDDKIEVNDKGEMAAEGYAVGTEGSPVSLVELLLVRDPGSSNLDAMEDLRRAANEQPASAWTRLELDESNSRKVLPKHKGSSEDDIAIADAKEAKFSWSWTLWRAQVPVPAEARGSGEKYALVMRGTTSAGVRQELQSPWNIRGFRERSWPVVTGLTFQ</sequence>
<proteinExistence type="predicted"/>
<dbReference type="SUPFAM" id="SSF56524">
    <property type="entry name" value="Oxidoreductase molybdopterin-binding domain"/>
    <property type="match status" value="1"/>
</dbReference>
<protein>
    <submittedName>
        <fullName evidence="3">Molybdopterin binding oxidoreductase</fullName>
    </submittedName>
</protein>
<dbReference type="InterPro" id="IPR000572">
    <property type="entry name" value="OxRdtase_Mopterin-bd_dom"/>
</dbReference>
<dbReference type="PANTHER" id="PTHR19372:SF7">
    <property type="entry name" value="SULFITE OXIDASE, MITOCHONDRIAL"/>
    <property type="match status" value="1"/>
</dbReference>